<evidence type="ECO:0000256" key="10">
    <source>
        <dbReference type="ARBA" id="ARBA00047899"/>
    </source>
</evidence>
<gene>
    <name evidence="13" type="ORF">VTL71DRAFT_5906</name>
</gene>
<keyword evidence="6" id="KW-0418">Kinase</keyword>
<accession>A0ABR4BYU0</accession>
<evidence type="ECO:0000256" key="9">
    <source>
        <dbReference type="ARBA" id="ARBA00030237"/>
    </source>
</evidence>
<evidence type="ECO:0000256" key="1">
    <source>
        <dbReference type="ARBA" id="ARBA00004623"/>
    </source>
</evidence>
<reference evidence="13 14" key="1">
    <citation type="journal article" date="2024" name="Commun. Biol.">
        <title>Comparative genomic analysis of thermophilic fungi reveals convergent evolutionary adaptations and gene losses.</title>
        <authorList>
            <person name="Steindorff A.S."/>
            <person name="Aguilar-Pontes M.V."/>
            <person name="Robinson A.J."/>
            <person name="Andreopoulos B."/>
            <person name="LaButti K."/>
            <person name="Kuo A."/>
            <person name="Mondo S."/>
            <person name="Riley R."/>
            <person name="Otillar R."/>
            <person name="Haridas S."/>
            <person name="Lipzen A."/>
            <person name="Grimwood J."/>
            <person name="Schmutz J."/>
            <person name="Clum A."/>
            <person name="Reid I.D."/>
            <person name="Moisan M.C."/>
            <person name="Butler G."/>
            <person name="Nguyen T.T.M."/>
            <person name="Dewar K."/>
            <person name="Conant G."/>
            <person name="Drula E."/>
            <person name="Henrissat B."/>
            <person name="Hansel C."/>
            <person name="Singer S."/>
            <person name="Hutchinson M.I."/>
            <person name="de Vries R.P."/>
            <person name="Natvig D.O."/>
            <person name="Powell A.J."/>
            <person name="Tsang A."/>
            <person name="Grigoriev I.V."/>
        </authorList>
    </citation>
    <scope>NUCLEOTIDE SEQUENCE [LARGE SCALE GENOMIC DNA]</scope>
    <source>
        <strain evidence="13 14">CBS 494.80</strain>
    </source>
</reference>
<dbReference type="Proteomes" id="UP001595075">
    <property type="component" value="Unassembled WGS sequence"/>
</dbReference>
<dbReference type="SUPFAM" id="SSF56112">
    <property type="entry name" value="Protein kinase-like (PK-like)"/>
    <property type="match status" value="1"/>
</dbReference>
<evidence type="ECO:0000259" key="12">
    <source>
        <dbReference type="PROSITE" id="PS50011"/>
    </source>
</evidence>
<evidence type="ECO:0000256" key="11">
    <source>
        <dbReference type="ARBA" id="ARBA00048679"/>
    </source>
</evidence>
<evidence type="ECO:0000256" key="2">
    <source>
        <dbReference type="ARBA" id="ARBA00012513"/>
    </source>
</evidence>
<dbReference type="PANTHER" id="PTHR24348">
    <property type="entry name" value="SERINE/THREONINE-PROTEIN KINASE UNC-51-RELATED"/>
    <property type="match status" value="1"/>
</dbReference>
<dbReference type="InterPro" id="IPR011009">
    <property type="entry name" value="Kinase-like_dom_sf"/>
</dbReference>
<comment type="subcellular location">
    <subcellularLocation>
        <location evidence="1">Preautophagosomal structure membrane</location>
        <topology evidence="1">Peripheral membrane protein</topology>
    </subcellularLocation>
</comment>
<keyword evidence="4" id="KW-0808">Transferase</keyword>
<keyword evidence="7" id="KW-0067">ATP-binding</keyword>
<dbReference type="CDD" id="cd00180">
    <property type="entry name" value="PKc"/>
    <property type="match status" value="1"/>
</dbReference>
<dbReference type="Gene3D" id="1.10.510.10">
    <property type="entry name" value="Transferase(Phosphotransferase) domain 1"/>
    <property type="match status" value="1"/>
</dbReference>
<dbReference type="SMART" id="SM00220">
    <property type="entry name" value="S_TKc"/>
    <property type="match status" value="1"/>
</dbReference>
<dbReference type="PROSITE" id="PS00108">
    <property type="entry name" value="PROTEIN_KINASE_ST"/>
    <property type="match status" value="1"/>
</dbReference>
<evidence type="ECO:0000256" key="3">
    <source>
        <dbReference type="ARBA" id="ARBA00022527"/>
    </source>
</evidence>
<dbReference type="InterPro" id="IPR008271">
    <property type="entry name" value="Ser/Thr_kinase_AS"/>
</dbReference>
<dbReference type="InterPro" id="IPR045269">
    <property type="entry name" value="Atg1-like"/>
</dbReference>
<protein>
    <recommendedName>
        <fullName evidence="2">non-specific serine/threonine protein kinase</fullName>
        <ecNumber evidence="2">2.7.11.1</ecNumber>
    </recommendedName>
    <alternativeName>
        <fullName evidence="9">Autophagy-related protein 1</fullName>
    </alternativeName>
</protein>
<comment type="caution">
    <text evidence="13">The sequence shown here is derived from an EMBL/GenBank/DDBJ whole genome shotgun (WGS) entry which is preliminary data.</text>
</comment>
<dbReference type="EC" id="2.7.11.1" evidence="2"/>
<dbReference type="Pfam" id="PF00069">
    <property type="entry name" value="Pkinase"/>
    <property type="match status" value="1"/>
</dbReference>
<keyword evidence="14" id="KW-1185">Reference proteome</keyword>
<evidence type="ECO:0000256" key="7">
    <source>
        <dbReference type="ARBA" id="ARBA00022840"/>
    </source>
</evidence>
<evidence type="ECO:0000256" key="4">
    <source>
        <dbReference type="ARBA" id="ARBA00022679"/>
    </source>
</evidence>
<keyword evidence="8" id="KW-0072">Autophagy</keyword>
<evidence type="ECO:0000256" key="8">
    <source>
        <dbReference type="ARBA" id="ARBA00023006"/>
    </source>
</evidence>
<feature type="domain" description="Protein kinase" evidence="12">
    <location>
        <begin position="265"/>
        <end position="553"/>
    </location>
</feature>
<dbReference type="InterPro" id="IPR000719">
    <property type="entry name" value="Prot_kinase_dom"/>
</dbReference>
<comment type="catalytic activity">
    <reaction evidence="11">
        <text>L-seryl-[protein] + ATP = O-phospho-L-seryl-[protein] + ADP + H(+)</text>
        <dbReference type="Rhea" id="RHEA:17989"/>
        <dbReference type="Rhea" id="RHEA-COMP:9863"/>
        <dbReference type="Rhea" id="RHEA-COMP:11604"/>
        <dbReference type="ChEBI" id="CHEBI:15378"/>
        <dbReference type="ChEBI" id="CHEBI:29999"/>
        <dbReference type="ChEBI" id="CHEBI:30616"/>
        <dbReference type="ChEBI" id="CHEBI:83421"/>
        <dbReference type="ChEBI" id="CHEBI:456216"/>
        <dbReference type="EC" id="2.7.11.1"/>
    </reaction>
</comment>
<comment type="catalytic activity">
    <reaction evidence="10">
        <text>L-threonyl-[protein] + ATP = O-phospho-L-threonyl-[protein] + ADP + H(+)</text>
        <dbReference type="Rhea" id="RHEA:46608"/>
        <dbReference type="Rhea" id="RHEA-COMP:11060"/>
        <dbReference type="Rhea" id="RHEA-COMP:11605"/>
        <dbReference type="ChEBI" id="CHEBI:15378"/>
        <dbReference type="ChEBI" id="CHEBI:30013"/>
        <dbReference type="ChEBI" id="CHEBI:30616"/>
        <dbReference type="ChEBI" id="CHEBI:61977"/>
        <dbReference type="ChEBI" id="CHEBI:456216"/>
        <dbReference type="EC" id="2.7.11.1"/>
    </reaction>
</comment>
<evidence type="ECO:0000256" key="6">
    <source>
        <dbReference type="ARBA" id="ARBA00022777"/>
    </source>
</evidence>
<name>A0ABR4BYU0_9HELO</name>
<proteinExistence type="predicted"/>
<evidence type="ECO:0000256" key="5">
    <source>
        <dbReference type="ARBA" id="ARBA00022741"/>
    </source>
</evidence>
<dbReference type="PROSITE" id="PS50011">
    <property type="entry name" value="PROTEIN_KINASE_DOM"/>
    <property type="match status" value="1"/>
</dbReference>
<keyword evidence="5" id="KW-0547">Nucleotide-binding</keyword>
<keyword evidence="3" id="KW-0723">Serine/threonine-protein kinase</keyword>
<sequence length="556" mass="63292">MSSVPKVKNDDLNAEAFQDALQTFEATRGICQRIEKWAMKELADSCTSLPVHDLIQYCEATIQQCHSYLVDKRPLLQSEFMQEQVWRGLGALGFEPNARSNEHDMLLLELLLVECRRRTQEVVDLLDKKIARIPWEQTQRRDQRAEVKAQQSNDYQRFSTAVTAVHSNLIVEGNSPYILEKRVRVAKEVDGQLLPQMLAFGHKLADFSQLEEPSPNNQYPEEKRIQDFMQSFLRMSTDWVECLQSTTDPLNVRSYSNSSDVPYKEFVGVAAGRGSFGVVYKAEIPNTHTVVAIKQLGGIYSSKSQDTVRKELSMLQRCTHPNIVKLLDAYQIDDNPNTFYLVMEPWAPYTLYAFLHQSDSQRHHDSPWFTQSSHRTERHIIRIFHGLADGLSYLHDKSIKHKDVKPENILLFDAGHRGIRPIIADLGISKIFKHGNPTDYNRSTYAYLAPEQVNSTGSTLRSDVWQLGCCFALMLAVSRQGSAGCQQLWNSFENSDKDCSCNIALEASTFMGTFKLLCGHGSMSQLRVYRLIAAMLEIKPELRLDIEMVSSLLADV</sequence>
<dbReference type="PANTHER" id="PTHR24348:SF22">
    <property type="entry name" value="NON-SPECIFIC SERINE_THREONINE PROTEIN KINASE"/>
    <property type="match status" value="1"/>
</dbReference>
<organism evidence="13 14">
    <name type="scientific">Oculimacula yallundae</name>
    <dbReference type="NCBI Taxonomy" id="86028"/>
    <lineage>
        <taxon>Eukaryota</taxon>
        <taxon>Fungi</taxon>
        <taxon>Dikarya</taxon>
        <taxon>Ascomycota</taxon>
        <taxon>Pezizomycotina</taxon>
        <taxon>Leotiomycetes</taxon>
        <taxon>Helotiales</taxon>
        <taxon>Ploettnerulaceae</taxon>
        <taxon>Oculimacula</taxon>
    </lineage>
</organism>
<evidence type="ECO:0000313" key="14">
    <source>
        <dbReference type="Proteomes" id="UP001595075"/>
    </source>
</evidence>
<evidence type="ECO:0000313" key="13">
    <source>
        <dbReference type="EMBL" id="KAL2062834.1"/>
    </source>
</evidence>
<dbReference type="EMBL" id="JAZHXI010000016">
    <property type="protein sequence ID" value="KAL2062834.1"/>
    <property type="molecule type" value="Genomic_DNA"/>
</dbReference>